<feature type="compositionally biased region" description="Basic and acidic residues" evidence="1">
    <location>
        <begin position="115"/>
        <end position="130"/>
    </location>
</feature>
<feature type="compositionally biased region" description="Low complexity" evidence="1">
    <location>
        <begin position="185"/>
        <end position="209"/>
    </location>
</feature>
<comment type="caution">
    <text evidence="2">The sequence shown here is derived from an EMBL/GenBank/DDBJ whole genome shotgun (WGS) entry which is preliminary data.</text>
</comment>
<dbReference type="InterPro" id="IPR021973">
    <property type="entry name" value="SprA-related"/>
</dbReference>
<reference evidence="2 3" key="1">
    <citation type="submission" date="2017-08" db="EMBL/GenBank/DDBJ databases">
        <title>A Genome Sequence of Oceanimonas doudoroffii ATCC 27123T.</title>
        <authorList>
            <person name="Brennan M.A."/>
            <person name="Maclea K.S."/>
            <person name="Mcclelland W.D."/>
            <person name="Trachtenberg A.M."/>
        </authorList>
    </citation>
    <scope>NUCLEOTIDE SEQUENCE [LARGE SCALE GENOMIC DNA]</scope>
    <source>
        <strain evidence="2 3">ATCC 27123</strain>
    </source>
</reference>
<name>A0A233RC33_9GAMM</name>
<dbReference type="EMBL" id="NBIM01000006">
    <property type="protein sequence ID" value="OXY80948.1"/>
    <property type="molecule type" value="Genomic_DNA"/>
</dbReference>
<feature type="region of interest" description="Disordered" evidence="1">
    <location>
        <begin position="185"/>
        <end position="254"/>
    </location>
</feature>
<dbReference type="RefSeq" id="WP_094201538.1">
    <property type="nucleotide sequence ID" value="NZ_NBIM01000006.1"/>
</dbReference>
<sequence>MNIDNRLNDALFAPAPTVGSQPRQDNEQRERVPPAEQADAFAGRDPRRERGNDEVALYDAQGRKTGNEAAPAEDENVDNAESADADNERQSVEDTSRPTKPSGEPMSEEEVLELNDLKLRDQEVRTHEQQHAAVGGQHAGSPSYEYETGPDGKRYAVEGSVQVDMSPVPGDPEATIEKMRQIKAAALAPAEPSQADRSAAAQAEQLIAEARSELREQQRGGTDNRATGDEPRDAGTTETAETPLALNTASPMQQRNDVIAGVYGRAAEQQARALIGLA</sequence>
<feature type="compositionally biased region" description="Basic and acidic residues" evidence="1">
    <location>
        <begin position="226"/>
        <end position="235"/>
    </location>
</feature>
<keyword evidence="3" id="KW-1185">Reference proteome</keyword>
<evidence type="ECO:0008006" key="4">
    <source>
        <dbReference type="Google" id="ProtNLM"/>
    </source>
</evidence>
<feature type="compositionally biased region" description="Basic and acidic residues" evidence="1">
    <location>
        <begin position="24"/>
        <end position="33"/>
    </location>
</feature>
<evidence type="ECO:0000313" key="3">
    <source>
        <dbReference type="Proteomes" id="UP000242757"/>
    </source>
</evidence>
<evidence type="ECO:0000313" key="2">
    <source>
        <dbReference type="EMBL" id="OXY80948.1"/>
    </source>
</evidence>
<organism evidence="2 3">
    <name type="scientific">Oceanimonas doudoroffii</name>
    <dbReference type="NCBI Taxonomy" id="84158"/>
    <lineage>
        <taxon>Bacteria</taxon>
        <taxon>Pseudomonadati</taxon>
        <taxon>Pseudomonadota</taxon>
        <taxon>Gammaproteobacteria</taxon>
        <taxon>Aeromonadales</taxon>
        <taxon>Aeromonadaceae</taxon>
        <taxon>Oceanimonas</taxon>
    </lineage>
</organism>
<feature type="compositionally biased region" description="Basic and acidic residues" evidence="1">
    <location>
        <begin position="86"/>
        <end position="97"/>
    </location>
</feature>
<proteinExistence type="predicted"/>
<feature type="region of interest" description="Disordered" evidence="1">
    <location>
        <begin position="1"/>
        <end position="152"/>
    </location>
</feature>
<accession>A0A233RC33</accession>
<feature type="compositionally biased region" description="Basic and acidic residues" evidence="1">
    <location>
        <begin position="42"/>
        <end position="53"/>
    </location>
</feature>
<dbReference type="Pfam" id="PF12118">
    <property type="entry name" value="SprA-related"/>
    <property type="match status" value="1"/>
</dbReference>
<feature type="compositionally biased region" description="Polar residues" evidence="1">
    <location>
        <begin position="236"/>
        <end position="254"/>
    </location>
</feature>
<dbReference type="OrthoDB" id="9812722at2"/>
<evidence type="ECO:0000256" key="1">
    <source>
        <dbReference type="SAM" id="MobiDB-lite"/>
    </source>
</evidence>
<dbReference type="Proteomes" id="UP000242757">
    <property type="component" value="Unassembled WGS sequence"/>
</dbReference>
<gene>
    <name evidence="2" type="ORF">B6S08_14565</name>
</gene>
<dbReference type="AlphaFoldDB" id="A0A233RC33"/>
<feature type="compositionally biased region" description="Acidic residues" evidence="1">
    <location>
        <begin position="71"/>
        <end position="85"/>
    </location>
</feature>
<protein>
    <recommendedName>
        <fullName evidence="4">Catalase</fullName>
    </recommendedName>
</protein>